<evidence type="ECO:0000256" key="5">
    <source>
        <dbReference type="ARBA" id="ARBA00023128"/>
    </source>
</evidence>
<dbReference type="InParanoid" id="A7TDX3"/>
<dbReference type="Proteomes" id="UP000000267">
    <property type="component" value="Unassembled WGS sequence"/>
</dbReference>
<comment type="similarity">
    <text evidence="3">Belongs to the RRG8 family.</text>
</comment>
<evidence type="ECO:0000313" key="6">
    <source>
        <dbReference type="EMBL" id="EDO19593.1"/>
    </source>
</evidence>
<dbReference type="InterPro" id="IPR031415">
    <property type="entry name" value="Rrg8"/>
</dbReference>
<dbReference type="RefSeq" id="XP_001647451.1">
    <property type="nucleotide sequence ID" value="XM_001647401.1"/>
</dbReference>
<accession>A7TDX3</accession>
<evidence type="ECO:0000256" key="4">
    <source>
        <dbReference type="ARBA" id="ARBA00013944"/>
    </source>
</evidence>
<evidence type="ECO:0000256" key="1">
    <source>
        <dbReference type="ARBA" id="ARBA00003548"/>
    </source>
</evidence>
<dbReference type="FunCoup" id="A7TDX3">
    <property type="interactions" value="38"/>
</dbReference>
<dbReference type="KEGG" id="vpo:Kpol_1018p131"/>
<dbReference type="STRING" id="436907.A7TDX3"/>
<evidence type="ECO:0000256" key="2">
    <source>
        <dbReference type="ARBA" id="ARBA00004173"/>
    </source>
</evidence>
<comment type="function">
    <text evidence="1">Required for respiratory activity and maintenance and expression of the mitochondrial genome.</text>
</comment>
<organism evidence="7">
    <name type="scientific">Vanderwaltozyma polyspora (strain ATCC 22028 / DSM 70294 / BCRC 21397 / CBS 2163 / NBRC 10782 / NRRL Y-8283 / UCD 57-17)</name>
    <name type="common">Kluyveromyces polysporus</name>
    <dbReference type="NCBI Taxonomy" id="436907"/>
    <lineage>
        <taxon>Eukaryota</taxon>
        <taxon>Fungi</taxon>
        <taxon>Dikarya</taxon>
        <taxon>Ascomycota</taxon>
        <taxon>Saccharomycotina</taxon>
        <taxon>Saccharomycetes</taxon>
        <taxon>Saccharomycetales</taxon>
        <taxon>Saccharomycetaceae</taxon>
        <taxon>Vanderwaltozyma</taxon>
    </lineage>
</organism>
<dbReference type="GeneID" id="5547956"/>
<dbReference type="PhylomeDB" id="A7TDX3"/>
<keyword evidence="7" id="KW-1185">Reference proteome</keyword>
<name>A7TDX3_VANPO</name>
<dbReference type="HOGENOM" id="CLU_1351839_0_0_1"/>
<dbReference type="eggNOG" id="ENOG502S46Y">
    <property type="taxonomic scope" value="Eukaryota"/>
</dbReference>
<sequence>MSNKRKLLNDIFVDKVVPKLKTNRKSSPLLTNFEKWSDKRKKLLFENELALLRSGISDFGLEKNIFAKLLSSPIRCERMAWSRSPADLLMQVKINSIKASNALSNKKFELISGIGNLKGSKNAYLVNSEKLLSKKGLSHEGWIMSILTASSLHSIDLQDILIDNKKLVAGYREQLESSIIAGLENVAKNLISRDHSVVLSFDE</sequence>
<evidence type="ECO:0000256" key="3">
    <source>
        <dbReference type="ARBA" id="ARBA00006716"/>
    </source>
</evidence>
<keyword evidence="5" id="KW-0496">Mitochondrion</keyword>
<dbReference type="Pfam" id="PF17068">
    <property type="entry name" value="RRG8"/>
    <property type="match status" value="1"/>
</dbReference>
<dbReference type="GO" id="GO:0005739">
    <property type="term" value="C:mitochondrion"/>
    <property type="evidence" value="ECO:0007669"/>
    <property type="project" value="UniProtKB-SubCell"/>
</dbReference>
<proteinExistence type="inferred from homology"/>
<dbReference type="EMBL" id="DS480378">
    <property type="protein sequence ID" value="EDO19593.1"/>
    <property type="molecule type" value="Genomic_DNA"/>
</dbReference>
<feature type="non-terminal residue" evidence="6">
    <location>
        <position position="203"/>
    </location>
</feature>
<dbReference type="OrthoDB" id="4035333at2759"/>
<evidence type="ECO:0000313" key="7">
    <source>
        <dbReference type="Proteomes" id="UP000000267"/>
    </source>
</evidence>
<reference evidence="6 7" key="1">
    <citation type="journal article" date="2007" name="Proc. Natl. Acad. Sci. U.S.A.">
        <title>Independent sorting-out of thousands of duplicated gene pairs in two yeast species descended from a whole-genome duplication.</title>
        <authorList>
            <person name="Scannell D.R."/>
            <person name="Frank A.C."/>
            <person name="Conant G.C."/>
            <person name="Byrne K.P."/>
            <person name="Woolfit M."/>
            <person name="Wolfe K.H."/>
        </authorList>
    </citation>
    <scope>NUCLEOTIDE SEQUENCE [LARGE SCALE GENOMIC DNA]</scope>
    <source>
        <strain evidence="7">ATCC 22028 / DSM 70294 / BCRC 21397 / CBS 2163 / NBRC 10782 / NRRL Y-8283 / UCD 57-17</strain>
    </source>
</reference>
<protein>
    <recommendedName>
        <fullName evidence="4">Required for respiratory growth protein 8, mitochondrial</fullName>
    </recommendedName>
</protein>
<dbReference type="OMA" id="SHEGWIM"/>
<comment type="subcellular location">
    <subcellularLocation>
        <location evidence="2">Mitochondrion</location>
    </subcellularLocation>
</comment>
<dbReference type="AlphaFoldDB" id="A7TDX3"/>
<gene>
    <name evidence="6" type="ORF">Kpol_1018p131</name>
</gene>